<organism evidence="4 5">
    <name type="scientific">Bythopirellula goksoeyrii</name>
    <dbReference type="NCBI Taxonomy" id="1400387"/>
    <lineage>
        <taxon>Bacteria</taxon>
        <taxon>Pseudomonadati</taxon>
        <taxon>Planctomycetota</taxon>
        <taxon>Planctomycetia</taxon>
        <taxon>Pirellulales</taxon>
        <taxon>Lacipirellulaceae</taxon>
        <taxon>Bythopirellula</taxon>
    </lineage>
</organism>
<feature type="domain" description="Putative Flp pilus-assembly TadG-like N-terminal" evidence="3">
    <location>
        <begin position="18"/>
        <end position="63"/>
    </location>
</feature>
<dbReference type="OrthoDB" id="244027at2"/>
<dbReference type="InterPro" id="IPR018705">
    <property type="entry name" value="DUF2134_membrane"/>
</dbReference>
<keyword evidence="1" id="KW-0812">Transmembrane</keyword>
<evidence type="ECO:0000259" key="3">
    <source>
        <dbReference type="Pfam" id="PF13400"/>
    </source>
</evidence>
<gene>
    <name evidence="4" type="ORF">Pr1d_14100</name>
</gene>
<dbReference type="AlphaFoldDB" id="A0A5B9Q582"/>
<feature type="domain" description="DUF2134" evidence="2">
    <location>
        <begin position="79"/>
        <end position="177"/>
    </location>
</feature>
<dbReference type="Pfam" id="PF09977">
    <property type="entry name" value="Tad_C"/>
    <property type="match status" value="1"/>
</dbReference>
<dbReference type="Pfam" id="PF13400">
    <property type="entry name" value="Tad"/>
    <property type="match status" value="1"/>
</dbReference>
<feature type="transmembrane region" description="Helical" evidence="1">
    <location>
        <begin position="20"/>
        <end position="45"/>
    </location>
</feature>
<protein>
    <recommendedName>
        <fullName evidence="6">Flp pilus-assembly TadG-like N-terminal domain-containing protein</fullName>
    </recommendedName>
</protein>
<sequence length="391" mass="41861">MRYFKSFQRKQLQETRRGAVTILAALLSVVVLGMVAFSVDVGYVLSVKEELQRTADATALATVWDYGKNMVDKVDYQTSECVARNTAQTYATCNKIANGGPLLDQNAGNSAGGDLVFGFVDDFYNPQMTTGNASPAKPYNAVRVLVRRDSTLNGEAPMFFGRIFGLSGTALHAEATAAIIRDVKGFSTPHSGENIDLLPYALDLETWNSWMAGSGDDNWGWDKEAKCIYEGSDGWLEVNLFPQGTGSPGNRGTVDIGSSNNSTNDIARQILCGISAADMAYMGGSIAFNDEGKLYLNGDTGISAGVKDELAAIRGQPRCIPIFSEVNGPGNNAVFTIVKWMGIRIMDVKLTGPMSKKHVTIQAAPMVGPGTIPSTISGTSSYVYSPAVLIK</sequence>
<evidence type="ECO:0000313" key="5">
    <source>
        <dbReference type="Proteomes" id="UP000323917"/>
    </source>
</evidence>
<evidence type="ECO:0008006" key="6">
    <source>
        <dbReference type="Google" id="ProtNLM"/>
    </source>
</evidence>
<proteinExistence type="predicted"/>
<dbReference type="Proteomes" id="UP000323917">
    <property type="component" value="Chromosome"/>
</dbReference>
<name>A0A5B9Q582_9BACT</name>
<keyword evidence="1" id="KW-1133">Transmembrane helix</keyword>
<accession>A0A5B9Q582</accession>
<evidence type="ECO:0000256" key="1">
    <source>
        <dbReference type="SAM" id="Phobius"/>
    </source>
</evidence>
<dbReference type="KEGG" id="bgok:Pr1d_14100"/>
<keyword evidence="1" id="KW-0472">Membrane</keyword>
<evidence type="ECO:0000313" key="4">
    <source>
        <dbReference type="EMBL" id="QEG34137.1"/>
    </source>
</evidence>
<dbReference type="RefSeq" id="WP_148072824.1">
    <property type="nucleotide sequence ID" value="NZ_CP042913.1"/>
</dbReference>
<keyword evidence="5" id="KW-1185">Reference proteome</keyword>
<reference evidence="4 5" key="1">
    <citation type="submission" date="2019-08" db="EMBL/GenBank/DDBJ databases">
        <title>Deep-cultivation of Planctomycetes and their phenomic and genomic characterization uncovers novel biology.</title>
        <authorList>
            <person name="Wiegand S."/>
            <person name="Jogler M."/>
            <person name="Boedeker C."/>
            <person name="Pinto D."/>
            <person name="Vollmers J."/>
            <person name="Rivas-Marin E."/>
            <person name="Kohn T."/>
            <person name="Peeters S.H."/>
            <person name="Heuer A."/>
            <person name="Rast P."/>
            <person name="Oberbeckmann S."/>
            <person name="Bunk B."/>
            <person name="Jeske O."/>
            <person name="Meyerdierks A."/>
            <person name="Storesund J.E."/>
            <person name="Kallscheuer N."/>
            <person name="Luecker S."/>
            <person name="Lage O.M."/>
            <person name="Pohl T."/>
            <person name="Merkel B.J."/>
            <person name="Hornburger P."/>
            <person name="Mueller R.-W."/>
            <person name="Bruemmer F."/>
            <person name="Labrenz M."/>
            <person name="Spormann A.M."/>
            <person name="Op den Camp H."/>
            <person name="Overmann J."/>
            <person name="Amann R."/>
            <person name="Jetten M.S.M."/>
            <person name="Mascher T."/>
            <person name="Medema M.H."/>
            <person name="Devos D.P."/>
            <person name="Kaster A.-K."/>
            <person name="Ovreas L."/>
            <person name="Rohde M."/>
            <person name="Galperin M.Y."/>
            <person name="Jogler C."/>
        </authorList>
    </citation>
    <scope>NUCLEOTIDE SEQUENCE [LARGE SCALE GENOMIC DNA]</scope>
    <source>
        <strain evidence="4 5">Pr1d</strain>
    </source>
</reference>
<evidence type="ECO:0000259" key="2">
    <source>
        <dbReference type="Pfam" id="PF09977"/>
    </source>
</evidence>
<dbReference type="EMBL" id="CP042913">
    <property type="protein sequence ID" value="QEG34137.1"/>
    <property type="molecule type" value="Genomic_DNA"/>
</dbReference>
<dbReference type="InterPro" id="IPR028087">
    <property type="entry name" value="Tad_N"/>
</dbReference>